<dbReference type="AlphaFoldDB" id="A0A370HRX3"/>
<sequence>MTTIEAPGLLRHLWEVKLVSGLAALVLGVIVLVWPGISILAAAVLFGIYLVVSGLAEVAFAFTLHASVPYRILLFLSGALSIALGVFAFRHFGAGYAVLLLAIWVGIGFLFQGVAETATALSYDGLPGRGWHLFFGAMSMIAGLVMLAWPFDSIVVLTIVTGIWLVILGGFQLGSAFMTRRAVTSTEQRIGRVVRGEPTSGGAIPSHG</sequence>
<protein>
    <submittedName>
        <fullName evidence="2">Uncharacterized membrane protein HdeD (DUF308 family)</fullName>
    </submittedName>
</protein>
<dbReference type="STRING" id="1210086.GCA_001613105_07656"/>
<feature type="transmembrane region" description="Helical" evidence="1">
    <location>
        <begin position="95"/>
        <end position="118"/>
    </location>
</feature>
<gene>
    <name evidence="2" type="ORF">DFR76_11416</name>
</gene>
<dbReference type="InterPro" id="IPR052712">
    <property type="entry name" value="Acid_resist_chaperone_HdeD"/>
</dbReference>
<keyword evidence="1" id="KW-0812">Transmembrane</keyword>
<feature type="transmembrane region" description="Helical" evidence="1">
    <location>
        <begin position="12"/>
        <end position="33"/>
    </location>
</feature>
<keyword evidence="1" id="KW-0472">Membrane</keyword>
<keyword evidence="3" id="KW-1185">Reference proteome</keyword>
<name>A0A370HRX3_9NOCA</name>
<proteinExistence type="predicted"/>
<keyword evidence="1" id="KW-1133">Transmembrane helix</keyword>
<reference evidence="2 3" key="1">
    <citation type="submission" date="2018-07" db="EMBL/GenBank/DDBJ databases">
        <title>Genomic Encyclopedia of Type Strains, Phase IV (KMG-IV): sequencing the most valuable type-strain genomes for metagenomic binning, comparative biology and taxonomic classification.</title>
        <authorList>
            <person name="Goeker M."/>
        </authorList>
    </citation>
    <scope>NUCLEOTIDE SEQUENCE [LARGE SCALE GENOMIC DNA]</scope>
    <source>
        <strain evidence="2 3">DSM 44290</strain>
    </source>
</reference>
<organism evidence="2 3">
    <name type="scientific">Nocardia pseudobrasiliensis</name>
    <dbReference type="NCBI Taxonomy" id="45979"/>
    <lineage>
        <taxon>Bacteria</taxon>
        <taxon>Bacillati</taxon>
        <taxon>Actinomycetota</taxon>
        <taxon>Actinomycetes</taxon>
        <taxon>Mycobacteriales</taxon>
        <taxon>Nocardiaceae</taxon>
        <taxon>Nocardia</taxon>
    </lineage>
</organism>
<dbReference type="InterPro" id="IPR005325">
    <property type="entry name" value="DUF308_memb"/>
</dbReference>
<evidence type="ECO:0000313" key="3">
    <source>
        <dbReference type="Proteomes" id="UP000254869"/>
    </source>
</evidence>
<feature type="transmembrane region" description="Helical" evidence="1">
    <location>
        <begin position="39"/>
        <end position="60"/>
    </location>
</feature>
<evidence type="ECO:0000256" key="1">
    <source>
        <dbReference type="SAM" id="Phobius"/>
    </source>
</evidence>
<accession>A0A370HRX3</accession>
<feature type="transmembrane region" description="Helical" evidence="1">
    <location>
        <begin position="72"/>
        <end position="89"/>
    </location>
</feature>
<dbReference type="PANTHER" id="PTHR34989:SF1">
    <property type="entry name" value="PROTEIN HDED"/>
    <property type="match status" value="1"/>
</dbReference>
<dbReference type="EMBL" id="QQBC01000014">
    <property type="protein sequence ID" value="RDI61292.1"/>
    <property type="molecule type" value="Genomic_DNA"/>
</dbReference>
<evidence type="ECO:0000313" key="2">
    <source>
        <dbReference type="EMBL" id="RDI61292.1"/>
    </source>
</evidence>
<dbReference type="Proteomes" id="UP000254869">
    <property type="component" value="Unassembled WGS sequence"/>
</dbReference>
<dbReference type="GO" id="GO:0005886">
    <property type="term" value="C:plasma membrane"/>
    <property type="evidence" value="ECO:0007669"/>
    <property type="project" value="TreeGrafter"/>
</dbReference>
<dbReference type="PANTHER" id="PTHR34989">
    <property type="entry name" value="PROTEIN HDED"/>
    <property type="match status" value="1"/>
</dbReference>
<comment type="caution">
    <text evidence="2">The sequence shown here is derived from an EMBL/GenBank/DDBJ whole genome shotgun (WGS) entry which is preliminary data.</text>
</comment>
<dbReference type="Pfam" id="PF03729">
    <property type="entry name" value="DUF308"/>
    <property type="match status" value="2"/>
</dbReference>
<dbReference type="RefSeq" id="WP_068008745.1">
    <property type="nucleotide sequence ID" value="NZ_QQBC01000014.1"/>
</dbReference>
<feature type="transmembrane region" description="Helical" evidence="1">
    <location>
        <begin position="130"/>
        <end position="149"/>
    </location>
</feature>
<feature type="transmembrane region" description="Helical" evidence="1">
    <location>
        <begin position="155"/>
        <end position="179"/>
    </location>
</feature>